<evidence type="ECO:0000256" key="5">
    <source>
        <dbReference type="ARBA" id="ARBA00023242"/>
    </source>
</evidence>
<dbReference type="GeneID" id="19953945"/>
<dbReference type="FunFam" id="1.10.10.10:FF:000027">
    <property type="entry name" value="Heat shock transcription factor 1"/>
    <property type="match status" value="1"/>
</dbReference>
<dbReference type="eggNOG" id="KOG0627">
    <property type="taxonomic scope" value="Eukaryota"/>
</dbReference>
<comment type="similarity">
    <text evidence="6">Belongs to the HSF family.</text>
</comment>
<evidence type="ECO:0000256" key="4">
    <source>
        <dbReference type="ARBA" id="ARBA00023163"/>
    </source>
</evidence>
<dbReference type="AlphaFoldDB" id="T0RA89"/>
<evidence type="ECO:0000256" key="3">
    <source>
        <dbReference type="ARBA" id="ARBA00023125"/>
    </source>
</evidence>
<dbReference type="PANTHER" id="PTHR10015:SF206">
    <property type="entry name" value="HSF-TYPE DNA-BINDING DOMAIN-CONTAINING PROTEIN"/>
    <property type="match status" value="1"/>
</dbReference>
<dbReference type="InParanoid" id="T0RA89"/>
<dbReference type="OMA" id="IAAWAPD"/>
<dbReference type="InterPro" id="IPR036388">
    <property type="entry name" value="WH-like_DNA-bd_sf"/>
</dbReference>
<dbReference type="GO" id="GO:0005634">
    <property type="term" value="C:nucleus"/>
    <property type="evidence" value="ECO:0007669"/>
    <property type="project" value="UniProtKB-SubCell"/>
</dbReference>
<dbReference type="SMART" id="SM00415">
    <property type="entry name" value="HSF"/>
    <property type="match status" value="1"/>
</dbReference>
<dbReference type="PANTHER" id="PTHR10015">
    <property type="entry name" value="HEAT SHOCK TRANSCRIPTION FACTOR"/>
    <property type="match status" value="1"/>
</dbReference>
<evidence type="ECO:0000256" key="2">
    <source>
        <dbReference type="ARBA" id="ARBA00023015"/>
    </source>
</evidence>
<dbReference type="InterPro" id="IPR000232">
    <property type="entry name" value="HSF_DNA-bd"/>
</dbReference>
<feature type="domain" description="HSF-type DNA-binding" evidence="8">
    <location>
        <begin position="6"/>
        <end position="111"/>
    </location>
</feature>
<comment type="subcellular location">
    <subcellularLocation>
        <location evidence="1">Nucleus</location>
    </subcellularLocation>
</comment>
<dbReference type="EMBL" id="JH767188">
    <property type="protein sequence ID" value="EQC29063.1"/>
    <property type="molecule type" value="Genomic_DNA"/>
</dbReference>
<protein>
    <recommendedName>
        <fullName evidence="8">HSF-type DNA-binding domain-containing protein</fullName>
    </recommendedName>
</protein>
<evidence type="ECO:0000259" key="8">
    <source>
        <dbReference type="SMART" id="SM00415"/>
    </source>
</evidence>
<dbReference type="InterPro" id="IPR036390">
    <property type="entry name" value="WH_DNA-bd_sf"/>
</dbReference>
<keyword evidence="5" id="KW-0539">Nucleus</keyword>
<evidence type="ECO:0000313" key="10">
    <source>
        <dbReference type="Proteomes" id="UP000030762"/>
    </source>
</evidence>
<dbReference type="Gene3D" id="1.10.10.10">
    <property type="entry name" value="Winged helix-like DNA-binding domain superfamily/Winged helix DNA-binding domain"/>
    <property type="match status" value="1"/>
</dbReference>
<keyword evidence="3" id="KW-0238">DNA-binding</keyword>
<keyword evidence="2" id="KW-0805">Transcription regulation</keyword>
<dbReference type="GO" id="GO:0003700">
    <property type="term" value="F:DNA-binding transcription factor activity"/>
    <property type="evidence" value="ECO:0007669"/>
    <property type="project" value="InterPro"/>
</dbReference>
<dbReference type="RefSeq" id="XP_008617522.1">
    <property type="nucleotide sequence ID" value="XM_008619300.1"/>
</dbReference>
<proteinExistence type="inferred from homology"/>
<keyword evidence="10" id="KW-1185">Reference proteome</keyword>
<sequence length="224" mass="25292">MIKSSTAAIFLKKTFDMVSQSPTEIAAWAPDGATFVVKDPKEFASLMLPKYFKHSNFSSFVRQLNFYGFRKSKKEVLLVALESSDIKNSWEFYHENFHQHKPHLMAKIKRKTNNSDDDTSFSSPPAHPTSQVDDLRQQVSDLQSQLTKLTGTLSHLSSMIQTVVDQAQTPAPIVLPPMKKQDSFLQDLEYLDMMTSNQDEAATSEFQQLLAGHHSSSVPSVVMY</sequence>
<evidence type="ECO:0000313" key="9">
    <source>
        <dbReference type="EMBL" id="EQC29063.1"/>
    </source>
</evidence>
<dbReference type="STRING" id="1156394.T0RA89"/>
<dbReference type="GO" id="GO:0043565">
    <property type="term" value="F:sequence-specific DNA binding"/>
    <property type="evidence" value="ECO:0007669"/>
    <property type="project" value="InterPro"/>
</dbReference>
<evidence type="ECO:0000256" key="1">
    <source>
        <dbReference type="ARBA" id="ARBA00004123"/>
    </source>
</evidence>
<reference evidence="9 10" key="1">
    <citation type="submission" date="2012-04" db="EMBL/GenBank/DDBJ databases">
        <title>The Genome Sequence of Saprolegnia declina VS20.</title>
        <authorList>
            <consortium name="The Broad Institute Genome Sequencing Platform"/>
            <person name="Russ C."/>
            <person name="Nusbaum C."/>
            <person name="Tyler B."/>
            <person name="van West P."/>
            <person name="Dieguez-Uribeondo J."/>
            <person name="de Bruijn I."/>
            <person name="Tripathy S."/>
            <person name="Jiang R."/>
            <person name="Young S.K."/>
            <person name="Zeng Q."/>
            <person name="Gargeya S."/>
            <person name="Fitzgerald M."/>
            <person name="Haas B."/>
            <person name="Abouelleil A."/>
            <person name="Alvarado L."/>
            <person name="Arachchi H.M."/>
            <person name="Berlin A."/>
            <person name="Chapman S.B."/>
            <person name="Goldberg J."/>
            <person name="Griggs A."/>
            <person name="Gujja S."/>
            <person name="Hansen M."/>
            <person name="Howarth C."/>
            <person name="Imamovic A."/>
            <person name="Larimer J."/>
            <person name="McCowen C."/>
            <person name="Montmayeur A."/>
            <person name="Murphy C."/>
            <person name="Neiman D."/>
            <person name="Pearson M."/>
            <person name="Priest M."/>
            <person name="Roberts A."/>
            <person name="Saif S."/>
            <person name="Shea T."/>
            <person name="Sisk P."/>
            <person name="Sykes S."/>
            <person name="Wortman J."/>
            <person name="Nusbaum C."/>
            <person name="Birren B."/>
        </authorList>
    </citation>
    <scope>NUCLEOTIDE SEQUENCE [LARGE SCALE GENOMIC DNA]</scope>
    <source>
        <strain evidence="9 10">VS20</strain>
    </source>
</reference>
<feature type="region of interest" description="Disordered" evidence="7">
    <location>
        <begin position="112"/>
        <end position="134"/>
    </location>
</feature>
<name>T0RA89_SAPDV</name>
<evidence type="ECO:0000256" key="7">
    <source>
        <dbReference type="SAM" id="MobiDB-lite"/>
    </source>
</evidence>
<dbReference type="VEuPathDB" id="FungiDB:SDRG_13218"/>
<organism evidence="9 10">
    <name type="scientific">Saprolegnia diclina (strain VS20)</name>
    <dbReference type="NCBI Taxonomy" id="1156394"/>
    <lineage>
        <taxon>Eukaryota</taxon>
        <taxon>Sar</taxon>
        <taxon>Stramenopiles</taxon>
        <taxon>Oomycota</taxon>
        <taxon>Saprolegniomycetes</taxon>
        <taxon>Saprolegniales</taxon>
        <taxon>Saprolegniaceae</taxon>
        <taxon>Saprolegnia</taxon>
    </lineage>
</organism>
<gene>
    <name evidence="9" type="ORF">SDRG_13218</name>
</gene>
<keyword evidence="4" id="KW-0804">Transcription</keyword>
<dbReference type="PRINTS" id="PR00056">
    <property type="entry name" value="HSFDOMAIN"/>
</dbReference>
<accession>T0RA89</accession>
<dbReference type="Pfam" id="PF00447">
    <property type="entry name" value="HSF_DNA-bind"/>
    <property type="match status" value="1"/>
</dbReference>
<dbReference type="OrthoDB" id="60033at2759"/>
<evidence type="ECO:0000256" key="6">
    <source>
        <dbReference type="RuleBase" id="RU004020"/>
    </source>
</evidence>
<dbReference type="Proteomes" id="UP000030762">
    <property type="component" value="Unassembled WGS sequence"/>
</dbReference>
<dbReference type="SUPFAM" id="SSF46785">
    <property type="entry name" value="Winged helix' DNA-binding domain"/>
    <property type="match status" value="1"/>
</dbReference>